<organism evidence="1 2">
    <name type="scientific">Candidatus Avelusimicrobium gallicola</name>
    <dbReference type="NCBI Taxonomy" id="2562704"/>
    <lineage>
        <taxon>Bacteria</taxon>
        <taxon>Pseudomonadati</taxon>
        <taxon>Elusimicrobiota</taxon>
        <taxon>Elusimicrobia</taxon>
        <taxon>Elusimicrobiales</taxon>
        <taxon>Elusimicrobiaceae</taxon>
        <taxon>Candidatus Avelusimicrobium</taxon>
    </lineage>
</organism>
<evidence type="ECO:0000313" key="1">
    <source>
        <dbReference type="EMBL" id="MBE6421564.1"/>
    </source>
</evidence>
<comment type="caution">
    <text evidence="1">The sequence shown here is derived from an EMBL/GenBank/DDBJ whole genome shotgun (WGS) entry which is preliminary data.</text>
</comment>
<dbReference type="EMBL" id="SUVG01000006">
    <property type="protein sequence ID" value="MBE6421564.1"/>
    <property type="molecule type" value="Genomic_DNA"/>
</dbReference>
<dbReference type="Proteomes" id="UP000725649">
    <property type="component" value="Unassembled WGS sequence"/>
</dbReference>
<gene>
    <name evidence="1" type="ORF">E7027_05500</name>
</gene>
<name>A0A928DSV2_9BACT</name>
<sequence>MGAIIKTTGQKASTALSLLGGQKSEADYYNSLAADADYQAGYTRRANERQNRYLLKSAASRSKEIYETYRQTLASQKTALAAAGRGSASATEQAILKNSRLQALLDEESVRSSFQDQLTENNLAAAERVRGLSITAEQYRKVAKEKTSLWTLGSNWLTMLSKE</sequence>
<dbReference type="AlphaFoldDB" id="A0A928DSV2"/>
<reference evidence="1" key="1">
    <citation type="submission" date="2019-04" db="EMBL/GenBank/DDBJ databases">
        <title>Evolution of Biomass-Degrading Anaerobic Consortia Revealed by Metagenomics.</title>
        <authorList>
            <person name="Peng X."/>
        </authorList>
    </citation>
    <scope>NUCLEOTIDE SEQUENCE</scope>
    <source>
        <strain evidence="1">SIG66</strain>
    </source>
</reference>
<accession>A0A928DSV2</accession>
<evidence type="ECO:0000313" key="2">
    <source>
        <dbReference type="Proteomes" id="UP000725649"/>
    </source>
</evidence>
<proteinExistence type="predicted"/>
<protein>
    <submittedName>
        <fullName evidence="1">Uncharacterized protein</fullName>
    </submittedName>
</protein>